<dbReference type="Gene3D" id="3.40.50.1820">
    <property type="entry name" value="alpha/beta hydrolase"/>
    <property type="match status" value="2"/>
</dbReference>
<proteinExistence type="predicted"/>
<dbReference type="RefSeq" id="XP_025489077.1">
    <property type="nucleotide sequence ID" value="XM_025640954.1"/>
</dbReference>
<dbReference type="EMBL" id="KZ821724">
    <property type="protein sequence ID" value="PYH78877.1"/>
    <property type="molecule type" value="Genomic_DNA"/>
</dbReference>
<feature type="signal peptide" evidence="1">
    <location>
        <begin position="1"/>
        <end position="21"/>
    </location>
</feature>
<keyword evidence="2" id="KW-0378">Hydrolase</keyword>
<gene>
    <name evidence="2" type="ORF">BO82DRAFT_434559</name>
</gene>
<feature type="chain" id="PRO_5016422245" evidence="1">
    <location>
        <begin position="22"/>
        <end position="413"/>
    </location>
</feature>
<dbReference type="PANTHER" id="PTHR37574:SF1">
    <property type="entry name" value="LIPASE B"/>
    <property type="match status" value="1"/>
</dbReference>
<evidence type="ECO:0000313" key="2">
    <source>
        <dbReference type="EMBL" id="PYH78877.1"/>
    </source>
</evidence>
<accession>A0A319C4D3</accession>
<evidence type="ECO:0000256" key="1">
    <source>
        <dbReference type="SAM" id="SignalP"/>
    </source>
</evidence>
<dbReference type="VEuPathDB" id="FungiDB:BO82DRAFT_434559"/>
<keyword evidence="3" id="KW-1185">Reference proteome</keyword>
<sequence>MEGKRTRGPHAWMEFIHLASCSVELLQVLSGFISEGTNLCTQSTPAPTLLSILTDAALEPGVDGRVLYIALAMQARLAGSIAPPITEDGSVVLVLKMIEKIFARGRQFTLVGLALKIVTSELLSQDILMGLNQYQNSRLNLLHNRNPVLAHQPLYPKKAARDVSYSVAEETLRAAIFIQDDLTRRKGERKPVLLVPGTAIPAGSMFQSNLGKLRKAIPEYRPSTRAVVTDLIAISPDFNGTLEITLVCAILSSVVCTPGIWQQAWHARFVRALRRVGGDSAYVPTTIVYSPYDQIVMSGKQASGIPQGSPVADVSNNHLQTIGRNRPGGGFYTHKGVLYSSLAWALIVDALQHDGLGDLARLNLTDVCGQWLPPQLGMEDVKSTEGLLLIAVAEVLKYKPKISQEPDIADYAM</sequence>
<protein>
    <submittedName>
        <fullName evidence="2">Alpha/beta-hydrolase</fullName>
    </submittedName>
</protein>
<dbReference type="PANTHER" id="PTHR37574">
    <property type="entry name" value="LIPASE B"/>
    <property type="match status" value="1"/>
</dbReference>
<dbReference type="STRING" id="1448315.A0A319C4D3"/>
<dbReference type="GeneID" id="37143696"/>
<dbReference type="InterPro" id="IPR029058">
    <property type="entry name" value="AB_hydrolase_fold"/>
</dbReference>
<reference evidence="2 3" key="1">
    <citation type="submission" date="2016-12" db="EMBL/GenBank/DDBJ databases">
        <title>The genomes of Aspergillus section Nigri reveals drivers in fungal speciation.</title>
        <authorList>
            <consortium name="DOE Joint Genome Institute"/>
            <person name="Vesth T.C."/>
            <person name="Nybo J."/>
            <person name="Theobald S."/>
            <person name="Brandl J."/>
            <person name="Frisvad J.C."/>
            <person name="Nielsen K.F."/>
            <person name="Lyhne E.K."/>
            <person name="Kogle M.E."/>
            <person name="Kuo A."/>
            <person name="Riley R."/>
            <person name="Clum A."/>
            <person name="Nolan M."/>
            <person name="Lipzen A."/>
            <person name="Salamov A."/>
            <person name="Henrissat B."/>
            <person name="Wiebenga A."/>
            <person name="De Vries R.P."/>
            <person name="Grigoriev I.V."/>
            <person name="Mortensen U.H."/>
            <person name="Andersen M.R."/>
            <person name="Baker S.E."/>
        </authorList>
    </citation>
    <scope>NUCLEOTIDE SEQUENCE [LARGE SCALE GENOMIC DNA]</scope>
    <source>
        <strain evidence="2 3">CBS 121591</strain>
    </source>
</reference>
<name>A0A319C4D3_9EURO</name>
<dbReference type="Proteomes" id="UP000248340">
    <property type="component" value="Unassembled WGS sequence"/>
</dbReference>
<dbReference type="AlphaFoldDB" id="A0A319C4D3"/>
<evidence type="ECO:0000313" key="3">
    <source>
        <dbReference type="Proteomes" id="UP000248340"/>
    </source>
</evidence>
<dbReference type="OrthoDB" id="4605274at2759"/>
<dbReference type="InterPro" id="IPR053228">
    <property type="entry name" value="Stereospecific_Lipase"/>
</dbReference>
<dbReference type="GO" id="GO:0016787">
    <property type="term" value="F:hydrolase activity"/>
    <property type="evidence" value="ECO:0007669"/>
    <property type="project" value="UniProtKB-KW"/>
</dbReference>
<keyword evidence="1" id="KW-0732">Signal</keyword>
<organism evidence="2 3">
    <name type="scientific">Aspergillus uvarum CBS 121591</name>
    <dbReference type="NCBI Taxonomy" id="1448315"/>
    <lineage>
        <taxon>Eukaryota</taxon>
        <taxon>Fungi</taxon>
        <taxon>Dikarya</taxon>
        <taxon>Ascomycota</taxon>
        <taxon>Pezizomycotina</taxon>
        <taxon>Eurotiomycetes</taxon>
        <taxon>Eurotiomycetidae</taxon>
        <taxon>Eurotiales</taxon>
        <taxon>Aspergillaceae</taxon>
        <taxon>Aspergillus</taxon>
        <taxon>Aspergillus subgen. Circumdati</taxon>
    </lineage>
</organism>